<feature type="non-terminal residue" evidence="2">
    <location>
        <position position="110"/>
    </location>
</feature>
<protein>
    <submittedName>
        <fullName evidence="2">Uncharacterized protein</fullName>
    </submittedName>
</protein>
<accession>A0ABN9PKG4</accession>
<evidence type="ECO:0000313" key="3">
    <source>
        <dbReference type="Proteomes" id="UP001189429"/>
    </source>
</evidence>
<organism evidence="2 3">
    <name type="scientific">Prorocentrum cordatum</name>
    <dbReference type="NCBI Taxonomy" id="2364126"/>
    <lineage>
        <taxon>Eukaryota</taxon>
        <taxon>Sar</taxon>
        <taxon>Alveolata</taxon>
        <taxon>Dinophyceae</taxon>
        <taxon>Prorocentrales</taxon>
        <taxon>Prorocentraceae</taxon>
        <taxon>Prorocentrum</taxon>
    </lineage>
</organism>
<evidence type="ECO:0000256" key="1">
    <source>
        <dbReference type="SAM" id="MobiDB-lite"/>
    </source>
</evidence>
<comment type="caution">
    <text evidence="2">The sequence shown here is derived from an EMBL/GenBank/DDBJ whole genome shotgun (WGS) entry which is preliminary data.</text>
</comment>
<feature type="compositionally biased region" description="Low complexity" evidence="1">
    <location>
        <begin position="92"/>
        <end position="110"/>
    </location>
</feature>
<feature type="region of interest" description="Disordered" evidence="1">
    <location>
        <begin position="69"/>
        <end position="110"/>
    </location>
</feature>
<keyword evidence="3" id="KW-1185">Reference proteome</keyword>
<sequence length="110" mass="11374">MRPFAYGVFERAACGCAPFQAQSPSCTCVRTRLGSYGTTTGSAIWHGDSLAPARRRTPRAAWALRRGARPWDVRTPPTSRAGSARGARTDPTARGALAAAAAASAPGATA</sequence>
<name>A0ABN9PKG4_9DINO</name>
<reference evidence="2" key="1">
    <citation type="submission" date="2023-10" db="EMBL/GenBank/DDBJ databases">
        <authorList>
            <person name="Chen Y."/>
            <person name="Shah S."/>
            <person name="Dougan E. K."/>
            <person name="Thang M."/>
            <person name="Chan C."/>
        </authorList>
    </citation>
    <scope>NUCLEOTIDE SEQUENCE [LARGE SCALE GENOMIC DNA]</scope>
</reference>
<evidence type="ECO:0000313" key="2">
    <source>
        <dbReference type="EMBL" id="CAK0790824.1"/>
    </source>
</evidence>
<dbReference type="Proteomes" id="UP001189429">
    <property type="component" value="Unassembled WGS sequence"/>
</dbReference>
<proteinExistence type="predicted"/>
<dbReference type="EMBL" id="CAUYUJ010000490">
    <property type="protein sequence ID" value="CAK0790824.1"/>
    <property type="molecule type" value="Genomic_DNA"/>
</dbReference>
<gene>
    <name evidence="2" type="ORF">PCOR1329_LOCUS1999</name>
</gene>